<dbReference type="AlphaFoldDB" id="S5ZAU0"/>
<dbReference type="RefSeq" id="WP_020953572.1">
    <property type="nucleotide sequence ID" value="NC_022084.1"/>
</dbReference>
<dbReference type="STRING" id="523849.OCC_13405"/>
<organism evidence="1 2">
    <name type="scientific">Thermococcus litoralis (strain ATCC 51850 / DSM 5473 / JCM 8560 / NS-C)</name>
    <dbReference type="NCBI Taxonomy" id="523849"/>
    <lineage>
        <taxon>Archaea</taxon>
        <taxon>Methanobacteriati</taxon>
        <taxon>Methanobacteriota</taxon>
        <taxon>Thermococci</taxon>
        <taxon>Thermococcales</taxon>
        <taxon>Thermococcaceae</taxon>
        <taxon>Thermococcus</taxon>
    </lineage>
</organism>
<dbReference type="HOGENOM" id="CLU_3075561_0_0_2"/>
<dbReference type="GeneID" id="43501398"/>
<evidence type="ECO:0000313" key="1">
    <source>
        <dbReference type="EMBL" id="AGT34178.1"/>
    </source>
</evidence>
<protein>
    <submittedName>
        <fullName evidence="1">Uncharacterized protein</fullName>
    </submittedName>
</protein>
<dbReference type="EMBL" id="CP006670">
    <property type="protein sequence ID" value="AGT34178.1"/>
    <property type="molecule type" value="Genomic_DNA"/>
</dbReference>
<evidence type="ECO:0000313" key="2">
    <source>
        <dbReference type="Proteomes" id="UP000015502"/>
    </source>
</evidence>
<dbReference type="KEGG" id="tlt:OCC_13405"/>
<proteinExistence type="predicted"/>
<keyword evidence="2" id="KW-1185">Reference proteome</keyword>
<name>S5ZAU0_THELN</name>
<accession>S5ZAU0</accession>
<dbReference type="Proteomes" id="UP000015502">
    <property type="component" value="Chromosome"/>
</dbReference>
<dbReference type="PaxDb" id="523849-OCC_13405"/>
<reference evidence="1 2" key="1">
    <citation type="journal article" date="2012" name="J. Bacteriol.">
        <title>Genome sequence of the model hyperthermophilic archaeon Thermococcus litoralis NS-C.</title>
        <authorList>
            <person name="Gardner A.F."/>
            <person name="Kumar S."/>
            <person name="Perler F.B."/>
        </authorList>
    </citation>
    <scope>NUCLEOTIDE SEQUENCE [LARGE SCALE GENOMIC DNA]</scope>
    <source>
        <strain evidence="2">ATCC 51850 / DSM 5473 / JCM 8560 / NS-C</strain>
    </source>
</reference>
<gene>
    <name evidence="1" type="ORF">OCC_13405</name>
</gene>
<sequence>MVEGFKFEIFEEYEEGPILEPLDDDDPIIIIACCCCGGGGDNWKIFSTKPNP</sequence>